<organism evidence="1 2">
    <name type="scientific">Parasphingorhabdus cellanae</name>
    <dbReference type="NCBI Taxonomy" id="2806553"/>
    <lineage>
        <taxon>Bacteria</taxon>
        <taxon>Pseudomonadati</taxon>
        <taxon>Pseudomonadota</taxon>
        <taxon>Alphaproteobacteria</taxon>
        <taxon>Sphingomonadales</taxon>
        <taxon>Sphingomonadaceae</taxon>
        <taxon>Parasphingorhabdus</taxon>
    </lineage>
</organism>
<protein>
    <recommendedName>
        <fullName evidence="3">EF-hand domain-containing protein</fullName>
    </recommendedName>
</protein>
<sequence>MALTGCVTLPDEDFAWRTIEQCDYSGDEVISEGEALDCGLPRRDFLNMDFNDDGFLTFHELANYG</sequence>
<dbReference type="Proteomes" id="UP000663923">
    <property type="component" value="Chromosome"/>
</dbReference>
<evidence type="ECO:0000313" key="2">
    <source>
        <dbReference type="Proteomes" id="UP000663923"/>
    </source>
</evidence>
<dbReference type="InterPro" id="IPR011992">
    <property type="entry name" value="EF-hand-dom_pair"/>
</dbReference>
<evidence type="ECO:0008006" key="3">
    <source>
        <dbReference type="Google" id="ProtNLM"/>
    </source>
</evidence>
<dbReference type="PROSITE" id="PS00018">
    <property type="entry name" value="EF_HAND_1"/>
    <property type="match status" value="1"/>
</dbReference>
<gene>
    <name evidence="1" type="ORF">J4G78_08085</name>
</gene>
<proteinExistence type="predicted"/>
<dbReference type="RefSeq" id="WP_207989962.1">
    <property type="nucleotide sequence ID" value="NZ_CP071794.1"/>
</dbReference>
<name>A0ABX7T796_9SPHN</name>
<evidence type="ECO:0000313" key="1">
    <source>
        <dbReference type="EMBL" id="QTD57471.1"/>
    </source>
</evidence>
<reference evidence="1 2" key="1">
    <citation type="submission" date="2021-03" db="EMBL/GenBank/DDBJ databases">
        <title>Complete genome of Parasphingorhabdus_sp.JHSY0214.</title>
        <authorList>
            <person name="Yoo J.H."/>
            <person name="Bae J.W."/>
        </authorList>
    </citation>
    <scope>NUCLEOTIDE SEQUENCE [LARGE SCALE GENOMIC DNA]</scope>
    <source>
        <strain evidence="1 2">JHSY0214</strain>
    </source>
</reference>
<accession>A0ABX7T796</accession>
<keyword evidence="2" id="KW-1185">Reference proteome</keyword>
<dbReference type="SUPFAM" id="SSF47473">
    <property type="entry name" value="EF-hand"/>
    <property type="match status" value="1"/>
</dbReference>
<dbReference type="InterPro" id="IPR018247">
    <property type="entry name" value="EF_Hand_1_Ca_BS"/>
</dbReference>
<dbReference type="EMBL" id="CP071794">
    <property type="protein sequence ID" value="QTD57471.1"/>
    <property type="molecule type" value="Genomic_DNA"/>
</dbReference>